<dbReference type="NCBIfam" id="TIGR02135">
    <property type="entry name" value="phoU_full"/>
    <property type="match status" value="1"/>
</dbReference>
<evidence type="ECO:0000256" key="1">
    <source>
        <dbReference type="ARBA" id="ARBA00004496"/>
    </source>
</evidence>
<dbReference type="GO" id="GO:0005737">
    <property type="term" value="C:cytoplasm"/>
    <property type="evidence" value="ECO:0007669"/>
    <property type="project" value="UniProtKB-SubCell"/>
</dbReference>
<dbReference type="Pfam" id="PF01895">
    <property type="entry name" value="PhoU"/>
    <property type="match status" value="2"/>
</dbReference>
<protein>
    <recommendedName>
        <fullName evidence="8">Phosphate-specific transport system accessory protein PhoU</fullName>
    </recommendedName>
</protein>
<dbReference type="InterPro" id="IPR038078">
    <property type="entry name" value="PhoU-like_sf"/>
</dbReference>
<comment type="subunit">
    <text evidence="3 8">Homodimer.</text>
</comment>
<feature type="domain" description="PhoU" evidence="9">
    <location>
        <begin position="128"/>
        <end position="212"/>
    </location>
</feature>
<evidence type="ECO:0000256" key="2">
    <source>
        <dbReference type="ARBA" id="ARBA00008107"/>
    </source>
</evidence>
<evidence type="ECO:0000256" key="3">
    <source>
        <dbReference type="ARBA" id="ARBA00011738"/>
    </source>
</evidence>
<dbReference type="Gene3D" id="1.20.58.220">
    <property type="entry name" value="Phosphate transport system protein phou homolog 2, domain 2"/>
    <property type="match status" value="1"/>
</dbReference>
<dbReference type="GO" id="GO:0030643">
    <property type="term" value="P:intracellular phosphate ion homeostasis"/>
    <property type="evidence" value="ECO:0007669"/>
    <property type="project" value="InterPro"/>
</dbReference>
<dbReference type="SUPFAM" id="SSF109755">
    <property type="entry name" value="PhoU-like"/>
    <property type="match status" value="1"/>
</dbReference>
<keyword evidence="5 8" id="KW-0963">Cytoplasm</keyword>
<gene>
    <name evidence="10" type="ORF">MAGMO_1302</name>
</gene>
<evidence type="ECO:0000259" key="9">
    <source>
        <dbReference type="Pfam" id="PF01895"/>
    </source>
</evidence>
<proteinExistence type="inferred from homology"/>
<sequence length="237" mass="26667">MNARLAEHTHKAVDSDLSGLEHLINEMSTHVAHQLRDLTAALRSWDADLAKQIALRDDNLNAMDEKINHQAMRFIALRQPVAVDLRTAVAAMRMSKHLERMGDYTKNIAERLQTVSNNAPSCPTDPLIKMSSQLLKATEDAMDAFNTRDVGAALRVWSGDEELDTLYNGSFSQMVNHMMEHVKEVPSMAHLLFIARDMERLGDHLTDVVEDIYFMIVGEPVREPRPMADITTSMMVG</sequence>
<name>A0A1S7LGE3_MAGMO</name>
<organism evidence="10">
    <name type="scientific">Magnetococcus massalia (strain MO-1)</name>
    <dbReference type="NCBI Taxonomy" id="451514"/>
    <lineage>
        <taxon>Bacteria</taxon>
        <taxon>Pseudomonadati</taxon>
        <taxon>Pseudomonadota</taxon>
        <taxon>Magnetococcia</taxon>
        <taxon>Magnetococcales</taxon>
        <taxon>Magnetococcaceae</taxon>
        <taxon>Magnetococcus</taxon>
    </lineage>
</organism>
<evidence type="ECO:0000256" key="7">
    <source>
        <dbReference type="ARBA" id="ARBA00056181"/>
    </source>
</evidence>
<dbReference type="EMBL" id="LO017727">
    <property type="protein sequence ID" value="CRH05493.1"/>
    <property type="molecule type" value="Genomic_DNA"/>
</dbReference>
<dbReference type="InterPro" id="IPR026022">
    <property type="entry name" value="PhoU_dom"/>
</dbReference>
<dbReference type="GO" id="GO:0045936">
    <property type="term" value="P:negative regulation of phosphate metabolic process"/>
    <property type="evidence" value="ECO:0007669"/>
    <property type="project" value="InterPro"/>
</dbReference>
<comment type="similarity">
    <text evidence="2 8">Belongs to the PhoU family.</text>
</comment>
<feature type="domain" description="PhoU" evidence="9">
    <location>
        <begin position="24"/>
        <end position="111"/>
    </location>
</feature>
<evidence type="ECO:0000256" key="4">
    <source>
        <dbReference type="ARBA" id="ARBA00022448"/>
    </source>
</evidence>
<dbReference type="PANTHER" id="PTHR42930:SF3">
    <property type="entry name" value="PHOSPHATE-SPECIFIC TRANSPORT SYSTEM ACCESSORY PROTEIN PHOU"/>
    <property type="match status" value="1"/>
</dbReference>
<dbReference type="PANTHER" id="PTHR42930">
    <property type="entry name" value="PHOSPHATE-SPECIFIC TRANSPORT SYSTEM ACCESSORY PROTEIN PHOU"/>
    <property type="match status" value="1"/>
</dbReference>
<evidence type="ECO:0000256" key="6">
    <source>
        <dbReference type="ARBA" id="ARBA00022592"/>
    </source>
</evidence>
<reference evidence="10" key="1">
    <citation type="submission" date="2015-04" db="EMBL/GenBank/DDBJ databases">
        <authorList>
            <person name="Syromyatnikov M.Y."/>
            <person name="Popov V.N."/>
        </authorList>
    </citation>
    <scope>NUCLEOTIDE SEQUENCE</scope>
    <source>
        <strain evidence="10">MO-1</strain>
    </source>
</reference>
<dbReference type="AlphaFoldDB" id="A0A1S7LGE3"/>
<dbReference type="InterPro" id="IPR028366">
    <property type="entry name" value="PhoU"/>
</dbReference>
<dbReference type="GO" id="GO:0006817">
    <property type="term" value="P:phosphate ion transport"/>
    <property type="evidence" value="ECO:0007669"/>
    <property type="project" value="UniProtKB-KW"/>
</dbReference>
<comment type="function">
    <text evidence="7 8">Plays a role in the regulation of phosphate uptake.</text>
</comment>
<comment type="subcellular location">
    <subcellularLocation>
        <location evidence="1 8">Cytoplasm</location>
    </subcellularLocation>
</comment>
<keyword evidence="4 8" id="KW-0813">Transport</keyword>
<keyword evidence="6 8" id="KW-0592">Phosphate transport</keyword>
<evidence type="ECO:0000313" key="10">
    <source>
        <dbReference type="EMBL" id="CRH05493.1"/>
    </source>
</evidence>
<dbReference type="FunFam" id="1.20.58.220:FF:000004">
    <property type="entry name" value="Phosphate-specific transport system accessory protein PhoU"/>
    <property type="match status" value="1"/>
</dbReference>
<dbReference type="PIRSF" id="PIRSF003107">
    <property type="entry name" value="PhoU"/>
    <property type="match status" value="1"/>
</dbReference>
<evidence type="ECO:0000256" key="5">
    <source>
        <dbReference type="ARBA" id="ARBA00022490"/>
    </source>
</evidence>
<accession>A0A1S7LGE3</accession>
<evidence type="ECO:0000256" key="8">
    <source>
        <dbReference type="PIRNR" id="PIRNR003107"/>
    </source>
</evidence>